<evidence type="ECO:0000256" key="1">
    <source>
        <dbReference type="ARBA" id="ARBA00009528"/>
    </source>
</evidence>
<dbReference type="OMA" id="ISCFKAP"/>
<dbReference type="GO" id="GO:0030145">
    <property type="term" value="F:manganese ion binding"/>
    <property type="evidence" value="ECO:0007669"/>
    <property type="project" value="InterPro"/>
</dbReference>
<dbReference type="eggNOG" id="KOG2597">
    <property type="taxonomic scope" value="Eukaryota"/>
</dbReference>
<dbReference type="EMBL" id="KQ971372">
    <property type="protein sequence ID" value="EFA10568.1"/>
    <property type="molecule type" value="Genomic_DNA"/>
</dbReference>
<dbReference type="Gene3D" id="3.40.630.10">
    <property type="entry name" value="Zn peptidases"/>
    <property type="match status" value="1"/>
</dbReference>
<dbReference type="PANTHER" id="PTHR11963:SF48">
    <property type="entry name" value="DIPEPTIDASE B, ISOFORM A"/>
    <property type="match status" value="1"/>
</dbReference>
<protein>
    <submittedName>
        <fullName evidence="6">Aminopeptidase W07G4.4-like Protein</fullName>
    </submittedName>
</protein>
<dbReference type="MEROPS" id="M17.011"/>
<sequence>MSSKGPPITKLIVETSLESADYDGVLLVSSPGQEIKATKLAGVLRDALLLDPTLESEIAILPVPGLAAKRLVHSPTGKIDPDYDDVRVLKNAALKGMKRALKAGISKPLLVLEETTRFENGDLVTLLGALEAVYVPIQVREHDPTKPPIKHLGVFSTNPDKTKGLVHLATILESGRRVACDIGGADPERMSPPNVEKYILDVFSGSNIKVQVVKDPEQFTREYPLFEAVNRAASGVTRHQGRIVFLEYSPPDPAQVKETVYLVGKGVTYDTGGIDVKINGAMVGMSRDKCGAAAVVGFLQVVRLLQPKNVKVVAGVSLVRNSIGSNGYVADEVITARSGARVRVGNTDAEGRMVMADVLCKMKELAVDAVNPHLFTVATLTGHAFLTVGEGYSIVMDNGPALKSGNSIRLQTAGDLIGDIFEISRIRSEDFAQHRGEAFGDDIKQANNQPSSRTPRGHQGPAAFLILAAGLETHGSGSGKPLKYSHLDIAASAGEFPKPATGAPVLALAKAFLLN</sequence>
<dbReference type="PROSITE" id="PS00631">
    <property type="entry name" value="CYTOSOL_AP"/>
    <property type="match status" value="1"/>
</dbReference>
<dbReference type="Pfam" id="PF00883">
    <property type="entry name" value="Peptidase_M17"/>
    <property type="match status" value="1"/>
</dbReference>
<dbReference type="InParanoid" id="D6X0X1"/>
<dbReference type="PhylomeDB" id="D6X0X1"/>
<evidence type="ECO:0000256" key="4">
    <source>
        <dbReference type="ARBA" id="ARBA00022801"/>
    </source>
</evidence>
<accession>D6X0X1</accession>
<feature type="domain" description="Cytosol aminopeptidase" evidence="5">
    <location>
        <begin position="346"/>
        <end position="353"/>
    </location>
</feature>
<gene>
    <name evidence="6" type="primary">AUGUSTUS-3.0.2_12824</name>
    <name evidence="6" type="ORF">TcasGA2_TC012824</name>
</gene>
<dbReference type="GO" id="GO:0070006">
    <property type="term" value="F:metalloaminopeptidase activity"/>
    <property type="evidence" value="ECO:0007669"/>
    <property type="project" value="InterPro"/>
</dbReference>
<reference evidence="6 7" key="1">
    <citation type="journal article" date="2008" name="Nature">
        <title>The genome of the model beetle and pest Tribolium castaneum.</title>
        <authorList>
            <consortium name="Tribolium Genome Sequencing Consortium"/>
            <person name="Richards S."/>
            <person name="Gibbs R.A."/>
            <person name="Weinstock G.M."/>
            <person name="Brown S.J."/>
            <person name="Denell R."/>
            <person name="Beeman R.W."/>
            <person name="Gibbs R."/>
            <person name="Beeman R.W."/>
            <person name="Brown S.J."/>
            <person name="Bucher G."/>
            <person name="Friedrich M."/>
            <person name="Grimmelikhuijzen C.J."/>
            <person name="Klingler M."/>
            <person name="Lorenzen M."/>
            <person name="Richards S."/>
            <person name="Roth S."/>
            <person name="Schroder R."/>
            <person name="Tautz D."/>
            <person name="Zdobnov E.M."/>
            <person name="Muzny D."/>
            <person name="Gibbs R.A."/>
            <person name="Weinstock G.M."/>
            <person name="Attaway T."/>
            <person name="Bell S."/>
            <person name="Buhay C.J."/>
            <person name="Chandrabose M.N."/>
            <person name="Chavez D."/>
            <person name="Clerk-Blankenburg K.P."/>
            <person name="Cree A."/>
            <person name="Dao M."/>
            <person name="Davis C."/>
            <person name="Chacko J."/>
            <person name="Dinh H."/>
            <person name="Dugan-Rocha S."/>
            <person name="Fowler G."/>
            <person name="Garner T.T."/>
            <person name="Garnes J."/>
            <person name="Gnirke A."/>
            <person name="Hawes A."/>
            <person name="Hernandez J."/>
            <person name="Hines S."/>
            <person name="Holder M."/>
            <person name="Hume J."/>
            <person name="Jhangiani S.N."/>
            <person name="Joshi V."/>
            <person name="Khan Z.M."/>
            <person name="Jackson L."/>
            <person name="Kovar C."/>
            <person name="Kowis A."/>
            <person name="Lee S."/>
            <person name="Lewis L.R."/>
            <person name="Margolis J."/>
            <person name="Morgan M."/>
            <person name="Nazareth L.V."/>
            <person name="Nguyen N."/>
            <person name="Okwuonu G."/>
            <person name="Parker D."/>
            <person name="Richards S."/>
            <person name="Ruiz S.J."/>
            <person name="Santibanez J."/>
            <person name="Savard J."/>
            <person name="Scherer S.E."/>
            <person name="Schneider B."/>
            <person name="Sodergren E."/>
            <person name="Tautz D."/>
            <person name="Vattahil S."/>
            <person name="Villasana D."/>
            <person name="White C.S."/>
            <person name="Wright R."/>
            <person name="Park Y."/>
            <person name="Beeman R.W."/>
            <person name="Lord J."/>
            <person name="Oppert B."/>
            <person name="Lorenzen M."/>
            <person name="Brown S."/>
            <person name="Wang L."/>
            <person name="Savard J."/>
            <person name="Tautz D."/>
            <person name="Richards S."/>
            <person name="Weinstock G."/>
            <person name="Gibbs R.A."/>
            <person name="Liu Y."/>
            <person name="Worley K."/>
            <person name="Weinstock G."/>
            <person name="Elsik C.G."/>
            <person name="Reese J.T."/>
            <person name="Elhaik E."/>
            <person name="Landan G."/>
            <person name="Graur D."/>
            <person name="Arensburger P."/>
            <person name="Atkinson P."/>
            <person name="Beeman R.W."/>
            <person name="Beidler J."/>
            <person name="Brown S.J."/>
            <person name="Demuth J.P."/>
            <person name="Drury D.W."/>
            <person name="Du Y.Z."/>
            <person name="Fujiwara H."/>
            <person name="Lorenzen M."/>
            <person name="Maselli V."/>
            <person name="Osanai M."/>
            <person name="Park Y."/>
            <person name="Robertson H.M."/>
            <person name="Tu Z."/>
            <person name="Wang J.J."/>
            <person name="Wang S."/>
            <person name="Richards S."/>
            <person name="Song H."/>
            <person name="Zhang L."/>
            <person name="Sodergren E."/>
            <person name="Werner D."/>
            <person name="Stanke M."/>
            <person name="Morgenstern B."/>
            <person name="Solovyev V."/>
            <person name="Kosarev P."/>
            <person name="Brown G."/>
            <person name="Chen H.C."/>
            <person name="Ermolaeva O."/>
            <person name="Hlavina W."/>
            <person name="Kapustin Y."/>
            <person name="Kiryutin B."/>
            <person name="Kitts P."/>
            <person name="Maglott D."/>
            <person name="Pruitt K."/>
            <person name="Sapojnikov V."/>
            <person name="Souvorov A."/>
            <person name="Mackey A.J."/>
            <person name="Waterhouse R.M."/>
            <person name="Wyder S."/>
            <person name="Zdobnov E.M."/>
            <person name="Zdobnov E.M."/>
            <person name="Wyder S."/>
            <person name="Kriventseva E.V."/>
            <person name="Kadowaki T."/>
            <person name="Bork P."/>
            <person name="Aranda M."/>
            <person name="Bao R."/>
            <person name="Beermann A."/>
            <person name="Berns N."/>
            <person name="Bolognesi R."/>
            <person name="Bonneton F."/>
            <person name="Bopp D."/>
            <person name="Brown S.J."/>
            <person name="Bucher G."/>
            <person name="Butts T."/>
            <person name="Chaumot A."/>
            <person name="Denell R.E."/>
            <person name="Ferrier D.E."/>
            <person name="Friedrich M."/>
            <person name="Gordon C.M."/>
            <person name="Jindra M."/>
            <person name="Klingler M."/>
            <person name="Lan Q."/>
            <person name="Lattorff H.M."/>
            <person name="Laudet V."/>
            <person name="von Levetsow C."/>
            <person name="Liu Z."/>
            <person name="Lutz R."/>
            <person name="Lynch J.A."/>
            <person name="da Fonseca R.N."/>
            <person name="Posnien N."/>
            <person name="Reuter R."/>
            <person name="Roth S."/>
            <person name="Savard J."/>
            <person name="Schinko J.B."/>
            <person name="Schmitt C."/>
            <person name="Schoppmeier M."/>
            <person name="Schroder R."/>
            <person name="Shippy T.D."/>
            <person name="Simonnet F."/>
            <person name="Marques-Souza H."/>
            <person name="Tautz D."/>
            <person name="Tomoyasu Y."/>
            <person name="Trauner J."/>
            <person name="Van der Zee M."/>
            <person name="Vervoort M."/>
            <person name="Wittkopp N."/>
            <person name="Wimmer E.A."/>
            <person name="Yang X."/>
            <person name="Jones A.K."/>
            <person name="Sattelle D.B."/>
            <person name="Ebert P.R."/>
            <person name="Nelson D."/>
            <person name="Scott J.G."/>
            <person name="Beeman R.W."/>
            <person name="Muthukrishnan S."/>
            <person name="Kramer K.J."/>
            <person name="Arakane Y."/>
            <person name="Beeman R.W."/>
            <person name="Zhu Q."/>
            <person name="Hogenkamp D."/>
            <person name="Dixit R."/>
            <person name="Oppert B."/>
            <person name="Jiang H."/>
            <person name="Zou Z."/>
            <person name="Marshall J."/>
            <person name="Elpidina E."/>
            <person name="Vinokurov K."/>
            <person name="Oppert C."/>
            <person name="Zou Z."/>
            <person name="Evans J."/>
            <person name="Lu Z."/>
            <person name="Zhao P."/>
            <person name="Sumathipala N."/>
            <person name="Altincicek B."/>
            <person name="Vilcinskas A."/>
            <person name="Williams M."/>
            <person name="Hultmark D."/>
            <person name="Hetru C."/>
            <person name="Jiang H."/>
            <person name="Grimmelikhuijzen C.J."/>
            <person name="Hauser F."/>
            <person name="Cazzamali G."/>
            <person name="Williamson M."/>
            <person name="Park Y."/>
            <person name="Li B."/>
            <person name="Tanaka Y."/>
            <person name="Predel R."/>
            <person name="Neupert S."/>
            <person name="Schachtner J."/>
            <person name="Verleyen P."/>
            <person name="Raible F."/>
            <person name="Bork P."/>
            <person name="Friedrich M."/>
            <person name="Walden K.K."/>
            <person name="Robertson H.M."/>
            <person name="Angeli S."/>
            <person name="Foret S."/>
            <person name="Bucher G."/>
            <person name="Schuetz S."/>
            <person name="Maleszka R."/>
            <person name="Wimmer E.A."/>
            <person name="Beeman R.W."/>
            <person name="Lorenzen M."/>
            <person name="Tomoyasu Y."/>
            <person name="Miller S.C."/>
            <person name="Grossmann D."/>
            <person name="Bucher G."/>
        </authorList>
    </citation>
    <scope>NUCLEOTIDE SEQUENCE [LARGE SCALE GENOMIC DNA]</scope>
    <source>
        <strain evidence="6 7">Georgia GA2</strain>
    </source>
</reference>
<reference evidence="6 7" key="2">
    <citation type="journal article" date="2010" name="Nucleic Acids Res.">
        <title>BeetleBase in 2010: revisions to provide comprehensive genomic information for Tribolium castaneum.</title>
        <authorList>
            <person name="Kim H.S."/>
            <person name="Murphy T."/>
            <person name="Xia J."/>
            <person name="Caragea D."/>
            <person name="Park Y."/>
            <person name="Beeman R.W."/>
            <person name="Lorenzen M.D."/>
            <person name="Butcher S."/>
            <person name="Manak J.R."/>
            <person name="Brown S.J."/>
        </authorList>
    </citation>
    <scope>GENOME REANNOTATION</scope>
    <source>
        <strain evidence="6 7">Georgia GA2</strain>
    </source>
</reference>
<dbReference type="OrthoDB" id="10041421at2759"/>
<evidence type="ECO:0000256" key="3">
    <source>
        <dbReference type="ARBA" id="ARBA00022670"/>
    </source>
</evidence>
<dbReference type="PANTHER" id="PTHR11963">
    <property type="entry name" value="LEUCINE AMINOPEPTIDASE-RELATED"/>
    <property type="match status" value="1"/>
</dbReference>
<keyword evidence="4" id="KW-0378">Hydrolase</keyword>
<dbReference type="GO" id="GO:0005737">
    <property type="term" value="C:cytoplasm"/>
    <property type="evidence" value="ECO:0000318"/>
    <property type="project" value="GO_Central"/>
</dbReference>
<evidence type="ECO:0000259" key="5">
    <source>
        <dbReference type="PROSITE" id="PS00631"/>
    </source>
</evidence>
<dbReference type="AlphaFoldDB" id="D6X0X1"/>
<dbReference type="SUPFAM" id="SSF53187">
    <property type="entry name" value="Zn-dependent exopeptidases"/>
    <property type="match status" value="1"/>
</dbReference>
<dbReference type="FunCoup" id="D6X0X1">
    <property type="interactions" value="432"/>
</dbReference>
<dbReference type="GO" id="GO:0006508">
    <property type="term" value="P:proteolysis"/>
    <property type="evidence" value="ECO:0000318"/>
    <property type="project" value="GO_Central"/>
</dbReference>
<keyword evidence="7" id="KW-1185">Reference proteome</keyword>
<dbReference type="Proteomes" id="UP000007266">
    <property type="component" value="Linkage group 9"/>
</dbReference>
<dbReference type="GO" id="GO:0008233">
    <property type="term" value="F:peptidase activity"/>
    <property type="evidence" value="ECO:0000318"/>
    <property type="project" value="GO_Central"/>
</dbReference>
<dbReference type="PRINTS" id="PR00481">
    <property type="entry name" value="LAMNOPPTDASE"/>
</dbReference>
<dbReference type="InterPro" id="IPR000819">
    <property type="entry name" value="Peptidase_M17_C"/>
</dbReference>
<evidence type="ECO:0000256" key="2">
    <source>
        <dbReference type="ARBA" id="ARBA00022438"/>
    </source>
</evidence>
<comment type="similarity">
    <text evidence="1">Belongs to the peptidase M17 family.</text>
</comment>
<keyword evidence="2 6" id="KW-0031">Aminopeptidase</keyword>
<evidence type="ECO:0000313" key="6">
    <source>
        <dbReference type="EMBL" id="EFA10568.1"/>
    </source>
</evidence>
<keyword evidence="3" id="KW-0645">Protease</keyword>
<dbReference type="InterPro" id="IPR011356">
    <property type="entry name" value="Leucine_aapep/pepB"/>
</dbReference>
<evidence type="ECO:0000313" key="7">
    <source>
        <dbReference type="Proteomes" id="UP000007266"/>
    </source>
</evidence>
<dbReference type="HOGENOM" id="CLU_013734_0_1_1"/>
<name>D6X0X1_TRICA</name>
<dbReference type="STRING" id="7070.D6X0X1"/>
<proteinExistence type="inferred from homology"/>
<organism evidence="6 7">
    <name type="scientific">Tribolium castaneum</name>
    <name type="common">Red flour beetle</name>
    <dbReference type="NCBI Taxonomy" id="7070"/>
    <lineage>
        <taxon>Eukaryota</taxon>
        <taxon>Metazoa</taxon>
        <taxon>Ecdysozoa</taxon>
        <taxon>Arthropoda</taxon>
        <taxon>Hexapoda</taxon>
        <taxon>Insecta</taxon>
        <taxon>Pterygota</taxon>
        <taxon>Neoptera</taxon>
        <taxon>Endopterygota</taxon>
        <taxon>Coleoptera</taxon>
        <taxon>Polyphaga</taxon>
        <taxon>Cucujiformia</taxon>
        <taxon>Tenebrionidae</taxon>
        <taxon>Tenebrionidae incertae sedis</taxon>
        <taxon>Tribolium</taxon>
    </lineage>
</organism>